<name>A0A1H3G5G9_9RHOB</name>
<protein>
    <recommendedName>
        <fullName evidence="4">Tellurium resistance protein</fullName>
    </recommendedName>
</protein>
<dbReference type="Proteomes" id="UP000199286">
    <property type="component" value="Unassembled WGS sequence"/>
</dbReference>
<keyword evidence="1" id="KW-1133">Transmembrane helix</keyword>
<dbReference type="STRING" id="321339.SAMN05444340_102161"/>
<gene>
    <name evidence="2" type="ORF">SAMN05444340_102161</name>
</gene>
<dbReference type="InterPro" id="IPR047784">
    <property type="entry name" value="TrgA"/>
</dbReference>
<dbReference type="NCBIfam" id="NF033773">
    <property type="entry name" value="tellur_TrgA"/>
    <property type="match status" value="1"/>
</dbReference>
<evidence type="ECO:0008006" key="4">
    <source>
        <dbReference type="Google" id="ProtNLM"/>
    </source>
</evidence>
<keyword evidence="3" id="KW-1185">Reference proteome</keyword>
<dbReference type="EMBL" id="FNPF01000002">
    <property type="protein sequence ID" value="SDX98285.1"/>
    <property type="molecule type" value="Genomic_DNA"/>
</dbReference>
<feature type="transmembrane region" description="Helical" evidence="1">
    <location>
        <begin position="34"/>
        <end position="53"/>
    </location>
</feature>
<sequence length="146" mass="15307">MPTGARLVAALGMAILGFVVSGQVIMLYSEGTNFGWFTVVNVALGLAVGWMTIGPRAGQGVAVGLTNGITGTVVLLFCALFVQAVNEMVSRAMSRRYGDPLEAVVAVLEIGMDLFLRIATLEILITLGVGGVIVGLLAEVAARRWR</sequence>
<evidence type="ECO:0000256" key="1">
    <source>
        <dbReference type="SAM" id="Phobius"/>
    </source>
</evidence>
<organism evidence="2 3">
    <name type="scientific">Citreimonas salinaria</name>
    <dbReference type="NCBI Taxonomy" id="321339"/>
    <lineage>
        <taxon>Bacteria</taxon>
        <taxon>Pseudomonadati</taxon>
        <taxon>Pseudomonadota</taxon>
        <taxon>Alphaproteobacteria</taxon>
        <taxon>Rhodobacterales</taxon>
        <taxon>Roseobacteraceae</taxon>
        <taxon>Citreimonas</taxon>
    </lineage>
</organism>
<dbReference type="AlphaFoldDB" id="A0A1H3G5G9"/>
<keyword evidence="1" id="KW-0472">Membrane</keyword>
<evidence type="ECO:0000313" key="2">
    <source>
        <dbReference type="EMBL" id="SDX98285.1"/>
    </source>
</evidence>
<accession>A0A1H3G5G9</accession>
<keyword evidence="1" id="KW-0812">Transmembrane</keyword>
<dbReference type="RefSeq" id="WP_089879179.1">
    <property type="nucleotide sequence ID" value="NZ_FNPF01000002.1"/>
</dbReference>
<evidence type="ECO:0000313" key="3">
    <source>
        <dbReference type="Proteomes" id="UP000199286"/>
    </source>
</evidence>
<feature type="transmembrane region" description="Helical" evidence="1">
    <location>
        <begin position="114"/>
        <end position="138"/>
    </location>
</feature>
<reference evidence="2 3" key="1">
    <citation type="submission" date="2016-10" db="EMBL/GenBank/DDBJ databases">
        <authorList>
            <person name="de Groot N.N."/>
        </authorList>
    </citation>
    <scope>NUCLEOTIDE SEQUENCE [LARGE SCALE GENOMIC DNA]</scope>
    <source>
        <strain evidence="2 3">DSM 26880</strain>
    </source>
</reference>
<dbReference type="OrthoDB" id="7869508at2"/>
<feature type="transmembrane region" description="Helical" evidence="1">
    <location>
        <begin position="65"/>
        <end position="85"/>
    </location>
</feature>
<feature type="transmembrane region" description="Helical" evidence="1">
    <location>
        <begin position="7"/>
        <end position="28"/>
    </location>
</feature>
<proteinExistence type="predicted"/>